<keyword evidence="3" id="KW-1185">Reference proteome</keyword>
<evidence type="ECO:0000313" key="2">
    <source>
        <dbReference type="EMBL" id="PQV65169.1"/>
    </source>
</evidence>
<reference evidence="2 3" key="1">
    <citation type="journal article" date="2018" name="Syst. Appl. Microbiol.">
        <title>Abditibacterium utsteinense sp. nov., the first cultivated member of candidate phylum FBP, isolated from ice-free Antarctic soil samples.</title>
        <authorList>
            <person name="Tahon G."/>
            <person name="Tytgat B."/>
            <person name="Lebbe L."/>
            <person name="Carlier A."/>
            <person name="Willems A."/>
        </authorList>
    </citation>
    <scope>NUCLEOTIDE SEQUENCE [LARGE SCALE GENOMIC DNA]</scope>
    <source>
        <strain evidence="2 3">LMG 29911</strain>
    </source>
</reference>
<evidence type="ECO:0000259" key="1">
    <source>
        <dbReference type="Pfam" id="PF01261"/>
    </source>
</evidence>
<dbReference type="InterPro" id="IPR050312">
    <property type="entry name" value="IolE/XylAMocC-like"/>
</dbReference>
<gene>
    <name evidence="2" type="ORF">B1R32_102177</name>
</gene>
<evidence type="ECO:0000313" key="3">
    <source>
        <dbReference type="Proteomes" id="UP000237684"/>
    </source>
</evidence>
<dbReference type="OrthoDB" id="9798407at2"/>
<dbReference type="RefSeq" id="WP_105482489.1">
    <property type="nucleotide sequence ID" value="NZ_NIGF01000002.1"/>
</dbReference>
<dbReference type="InterPro" id="IPR013022">
    <property type="entry name" value="Xyl_isomerase-like_TIM-brl"/>
</dbReference>
<dbReference type="Pfam" id="PF01261">
    <property type="entry name" value="AP_endonuc_2"/>
    <property type="match status" value="1"/>
</dbReference>
<sequence>MMQIPISLQLYTLRAALQKNPLETLERVAQIGYSGIEAGLDSTSEFLNKARELNLKITAAHVSLAALRGDIEDIVSKCQAMETSFAVLSWIEESERGDAQKWQDLGRFLDEKGAQLHEGGITLCYHNHDFEFQSFDGKFGLDWLFEAASPQYLQAELDTYWVQKGGASPVEYLKKYAGRVPLLHIKDMTPDGDFAEIGEGILDWPAIFATAQAQGVTSYIVEQDECAGDPFDSIALSLENLRKMGQI</sequence>
<name>A0A2S8SWN1_9BACT</name>
<proteinExistence type="predicted"/>
<dbReference type="Gene3D" id="3.20.20.150">
    <property type="entry name" value="Divalent-metal-dependent TIM barrel enzymes"/>
    <property type="match status" value="1"/>
</dbReference>
<keyword evidence="2" id="KW-0413">Isomerase</keyword>
<organism evidence="2 3">
    <name type="scientific">Abditibacterium utsteinense</name>
    <dbReference type="NCBI Taxonomy" id="1960156"/>
    <lineage>
        <taxon>Bacteria</taxon>
        <taxon>Pseudomonadati</taxon>
        <taxon>Abditibacteriota</taxon>
        <taxon>Abditibacteriia</taxon>
        <taxon>Abditibacteriales</taxon>
        <taxon>Abditibacteriaceae</taxon>
        <taxon>Abditibacterium</taxon>
    </lineage>
</organism>
<dbReference type="PANTHER" id="PTHR12110:SF41">
    <property type="entry name" value="INOSOSE DEHYDRATASE"/>
    <property type="match status" value="1"/>
</dbReference>
<accession>A0A2S8SWN1</accession>
<dbReference type="SUPFAM" id="SSF51658">
    <property type="entry name" value="Xylose isomerase-like"/>
    <property type="match status" value="1"/>
</dbReference>
<protein>
    <submittedName>
        <fullName evidence="2">Sugar phosphate isomerase/epimerase</fullName>
    </submittedName>
</protein>
<dbReference type="PANTHER" id="PTHR12110">
    <property type="entry name" value="HYDROXYPYRUVATE ISOMERASE"/>
    <property type="match status" value="1"/>
</dbReference>
<dbReference type="AlphaFoldDB" id="A0A2S8SWN1"/>
<feature type="domain" description="Xylose isomerase-like TIM barrel" evidence="1">
    <location>
        <begin position="25"/>
        <end position="242"/>
    </location>
</feature>
<dbReference type="Proteomes" id="UP000237684">
    <property type="component" value="Unassembled WGS sequence"/>
</dbReference>
<dbReference type="EMBL" id="NIGF01000002">
    <property type="protein sequence ID" value="PQV65169.1"/>
    <property type="molecule type" value="Genomic_DNA"/>
</dbReference>
<dbReference type="InParanoid" id="A0A2S8SWN1"/>
<comment type="caution">
    <text evidence="2">The sequence shown here is derived from an EMBL/GenBank/DDBJ whole genome shotgun (WGS) entry which is preliminary data.</text>
</comment>
<dbReference type="GO" id="GO:0016853">
    <property type="term" value="F:isomerase activity"/>
    <property type="evidence" value="ECO:0007669"/>
    <property type="project" value="UniProtKB-KW"/>
</dbReference>
<dbReference type="InterPro" id="IPR036237">
    <property type="entry name" value="Xyl_isomerase-like_sf"/>
</dbReference>